<dbReference type="InterPro" id="IPR017941">
    <property type="entry name" value="Rieske_2Fe-2S"/>
</dbReference>
<evidence type="ECO:0000256" key="6">
    <source>
        <dbReference type="ARBA" id="ARBA00038001"/>
    </source>
</evidence>
<dbReference type="EMBL" id="CP013652">
    <property type="protein sequence ID" value="ALS21794.1"/>
    <property type="molecule type" value="Genomic_DNA"/>
</dbReference>
<organism evidence="7 8">
    <name type="scientific">Paenibacillus naphthalenovorans</name>
    <dbReference type="NCBI Taxonomy" id="162209"/>
    <lineage>
        <taxon>Bacteria</taxon>
        <taxon>Bacillati</taxon>
        <taxon>Bacillota</taxon>
        <taxon>Bacilli</taxon>
        <taxon>Bacillales</taxon>
        <taxon>Paenibacillaceae</taxon>
        <taxon>Paenibacillus</taxon>
    </lineage>
</organism>
<dbReference type="RefSeq" id="WP_054817170.1">
    <property type="nucleotide sequence ID" value="NZ_BJCS01000003.1"/>
</dbReference>
<dbReference type="GO" id="GO:0051537">
    <property type="term" value="F:2 iron, 2 sulfur cluster binding"/>
    <property type="evidence" value="ECO:0007669"/>
    <property type="project" value="UniProtKB-KW"/>
</dbReference>
<dbReference type="Gene3D" id="2.102.10.10">
    <property type="entry name" value="Rieske [2Fe-2S] iron-sulphur domain"/>
    <property type="match status" value="1"/>
</dbReference>
<proteinExistence type="inferred from homology"/>
<accession>A0A0U2KY30</accession>
<evidence type="ECO:0000256" key="2">
    <source>
        <dbReference type="ARBA" id="ARBA00022723"/>
    </source>
</evidence>
<keyword evidence="8" id="KW-1185">Reference proteome</keyword>
<dbReference type="InterPro" id="IPR036922">
    <property type="entry name" value="Rieske_2Fe-2S_sf"/>
</dbReference>
<dbReference type="Proteomes" id="UP000061660">
    <property type="component" value="Chromosome"/>
</dbReference>
<protein>
    <submittedName>
        <fullName evidence="7">Rieske [2Fe-2S] domain-containing protein</fullName>
    </submittedName>
</protein>
<comment type="cofactor">
    <cofactor evidence="5">
        <name>[2Fe-2S] cluster</name>
        <dbReference type="ChEBI" id="CHEBI:190135"/>
    </cofactor>
</comment>
<keyword evidence="3" id="KW-0408">Iron</keyword>
<dbReference type="PANTHER" id="PTHR21496">
    <property type="entry name" value="FERREDOXIN-RELATED"/>
    <property type="match status" value="1"/>
</dbReference>
<evidence type="ECO:0000256" key="4">
    <source>
        <dbReference type="ARBA" id="ARBA00023014"/>
    </source>
</evidence>
<dbReference type="AlphaFoldDB" id="A0A0U2KY30"/>
<reference evidence="7 8" key="2">
    <citation type="journal article" date="2016" name="Genome Announc.">
        <title>Complete Genome Sequences of Two Interactive Moderate Thermophiles, Paenibacillus napthalenovorans 32O-Y and Paenibacillus sp. 32O-W.</title>
        <authorList>
            <person name="Butler R.R.III."/>
            <person name="Wang J."/>
            <person name="Stark B.C."/>
            <person name="Pombert J.F."/>
        </authorList>
    </citation>
    <scope>NUCLEOTIDE SEQUENCE [LARGE SCALE GENOMIC DNA]</scope>
    <source>
        <strain evidence="7 8">32O-Y</strain>
    </source>
</reference>
<dbReference type="CDD" id="cd03467">
    <property type="entry name" value="Rieske"/>
    <property type="match status" value="1"/>
</dbReference>
<dbReference type="GO" id="GO:0046872">
    <property type="term" value="F:metal ion binding"/>
    <property type="evidence" value="ECO:0007669"/>
    <property type="project" value="UniProtKB-KW"/>
</dbReference>
<dbReference type="SUPFAM" id="SSF50022">
    <property type="entry name" value="ISP domain"/>
    <property type="match status" value="1"/>
</dbReference>
<evidence type="ECO:0000256" key="1">
    <source>
        <dbReference type="ARBA" id="ARBA00022714"/>
    </source>
</evidence>
<gene>
    <name evidence="7" type="ORF">IJ22_14180</name>
</gene>
<name>A0A0U2KY30_9BACL</name>
<dbReference type="PANTHER" id="PTHR21496:SF0">
    <property type="entry name" value="RIESKE DOMAIN-CONTAINING PROTEIN"/>
    <property type="match status" value="1"/>
</dbReference>
<dbReference type="GO" id="GO:0004497">
    <property type="term" value="F:monooxygenase activity"/>
    <property type="evidence" value="ECO:0007669"/>
    <property type="project" value="UniProtKB-ARBA"/>
</dbReference>
<keyword evidence="4" id="KW-0411">Iron-sulfur</keyword>
<dbReference type="OrthoDB" id="2614894at2"/>
<dbReference type="KEGG" id="pnp:IJ22_14180"/>
<evidence type="ECO:0000313" key="8">
    <source>
        <dbReference type="Proteomes" id="UP000061660"/>
    </source>
</evidence>
<dbReference type="SMR" id="A0A0U2KY30"/>
<dbReference type="STRING" id="162209.IJ22_14180"/>
<comment type="similarity">
    <text evidence="6">Belongs to the bacterial ring-hydroxylating dioxygenase ferredoxin component family.</text>
</comment>
<dbReference type="PATRIC" id="fig|162209.4.peg.1502"/>
<dbReference type="GO" id="GO:0016705">
    <property type="term" value="F:oxidoreductase activity, acting on paired donors, with incorporation or reduction of molecular oxygen"/>
    <property type="evidence" value="ECO:0007669"/>
    <property type="project" value="UniProtKB-ARBA"/>
</dbReference>
<evidence type="ECO:0000256" key="3">
    <source>
        <dbReference type="ARBA" id="ARBA00023004"/>
    </source>
</evidence>
<reference evidence="8" key="1">
    <citation type="submission" date="2015-12" db="EMBL/GenBank/DDBJ databases">
        <title>Complete genome sequences of two moderately thermophilic Paenibacillus species.</title>
        <authorList>
            <person name="Butler R.III."/>
            <person name="Wang J."/>
            <person name="Stark B.C."/>
            <person name="Pombert J.-F."/>
        </authorList>
    </citation>
    <scope>NUCLEOTIDE SEQUENCE [LARGE SCALE GENOMIC DNA]</scope>
    <source>
        <strain evidence="8">32O-Y</strain>
    </source>
</reference>
<evidence type="ECO:0000256" key="5">
    <source>
        <dbReference type="ARBA" id="ARBA00034078"/>
    </source>
</evidence>
<evidence type="ECO:0000313" key="7">
    <source>
        <dbReference type="EMBL" id="ALS21794.1"/>
    </source>
</evidence>
<sequence length="120" mass="12951">MGKHIIGPVGQFSDGTVKIVDLEGKSVGIVCTGGKFYALRNLCPHQGGPACGGIFPTLKAAIQANGRIVEYNDYEEPVVSCPWHGWEFDVKTGECLADRTRRIAVYDATIENDSVIVTIP</sequence>
<keyword evidence="2" id="KW-0479">Metal-binding</keyword>
<dbReference type="Pfam" id="PF00355">
    <property type="entry name" value="Rieske"/>
    <property type="match status" value="1"/>
</dbReference>
<dbReference type="PROSITE" id="PS51296">
    <property type="entry name" value="RIESKE"/>
    <property type="match status" value="1"/>
</dbReference>
<keyword evidence="1" id="KW-0001">2Fe-2S</keyword>